<keyword evidence="1" id="KW-0812">Transmembrane</keyword>
<accession>A0A9Q4B503</accession>
<gene>
    <name evidence="2" type="ORF">HXA33_18185</name>
</gene>
<dbReference type="RefSeq" id="WP_078578618.1">
    <property type="nucleotide sequence ID" value="NZ_JABXYM010000001.1"/>
</dbReference>
<keyword evidence="1" id="KW-1133">Transmembrane helix</keyword>
<dbReference type="AlphaFoldDB" id="A0A9Q4B503"/>
<protein>
    <submittedName>
        <fullName evidence="2">CcmD family protein</fullName>
    </submittedName>
</protein>
<dbReference type="EMBL" id="JABXYM010000001">
    <property type="protein sequence ID" value="MCR6098444.1"/>
    <property type="molecule type" value="Genomic_DNA"/>
</dbReference>
<dbReference type="OrthoDB" id="2911297at2"/>
<name>A0A9Q4B503_SALAG</name>
<comment type="caution">
    <text evidence="2">The sequence shown here is derived from an EMBL/GenBank/DDBJ whole genome shotgun (WGS) entry which is preliminary data.</text>
</comment>
<evidence type="ECO:0000256" key="1">
    <source>
        <dbReference type="SAM" id="Phobius"/>
    </source>
</evidence>
<keyword evidence="3" id="KW-1185">Reference proteome</keyword>
<proteinExistence type="predicted"/>
<reference evidence="2" key="1">
    <citation type="submission" date="2020-06" db="EMBL/GenBank/DDBJ databases">
        <title>Insight into the genomes of haloalkaliphilic bacilli from Kenyan soda lakes.</title>
        <authorList>
            <person name="Mwirichia R."/>
            <person name="Villamizar G.C."/>
            <person name="Poehlein A."/>
            <person name="Mugweru J."/>
            <person name="Kipnyargis A."/>
            <person name="Kiplimo D."/>
            <person name="Orwa P."/>
            <person name="Daniel R."/>
        </authorList>
    </citation>
    <scope>NUCLEOTIDE SEQUENCE</scope>
    <source>
        <strain evidence="2">B1096_S55</strain>
    </source>
</reference>
<keyword evidence="1" id="KW-0472">Membrane</keyword>
<evidence type="ECO:0000313" key="3">
    <source>
        <dbReference type="Proteomes" id="UP001057753"/>
    </source>
</evidence>
<evidence type="ECO:0000313" key="2">
    <source>
        <dbReference type="EMBL" id="MCR6098444.1"/>
    </source>
</evidence>
<organism evidence="2 3">
    <name type="scientific">Salipaludibacillus agaradhaerens</name>
    <name type="common">Bacillus agaradhaerens</name>
    <dbReference type="NCBI Taxonomy" id="76935"/>
    <lineage>
        <taxon>Bacteria</taxon>
        <taxon>Bacillati</taxon>
        <taxon>Bacillota</taxon>
        <taxon>Bacilli</taxon>
        <taxon>Bacillales</taxon>
        <taxon>Bacillaceae</taxon>
    </lineage>
</organism>
<sequence length="42" mass="5062">MTYLFAAYAITWLLMASYMWVIGKRQQKAMKEISFLRELNDE</sequence>
<dbReference type="NCBIfam" id="TIGR04391">
    <property type="entry name" value="CcmD_alt_fam"/>
    <property type="match status" value="1"/>
</dbReference>
<feature type="transmembrane region" description="Helical" evidence="1">
    <location>
        <begin position="6"/>
        <end position="23"/>
    </location>
</feature>
<dbReference type="Proteomes" id="UP001057753">
    <property type="component" value="Unassembled WGS sequence"/>
</dbReference>
<dbReference type="InterPro" id="IPR030888">
    <property type="entry name" value="Put_ccm"/>
</dbReference>